<evidence type="ECO:0000256" key="3">
    <source>
        <dbReference type="ARBA" id="ARBA00004496"/>
    </source>
</evidence>
<feature type="binding site" evidence="9">
    <location>
        <position position="9"/>
    </location>
    <ligand>
        <name>a divalent metal cation</name>
        <dbReference type="ChEBI" id="CHEBI:60240"/>
    </ligand>
</feature>
<dbReference type="RefSeq" id="WP_066590633.1">
    <property type="nucleotide sequence ID" value="NZ_CAJTBZ010000001.1"/>
</dbReference>
<dbReference type="GO" id="GO:0008254">
    <property type="term" value="F:3'-nucleotidase activity"/>
    <property type="evidence" value="ECO:0007669"/>
    <property type="project" value="TreeGrafter"/>
</dbReference>
<proteinExistence type="inferred from homology"/>
<feature type="binding site" evidence="9">
    <location>
        <position position="39"/>
    </location>
    <ligand>
        <name>a divalent metal cation</name>
        <dbReference type="ChEBI" id="CHEBI:60240"/>
    </ligand>
</feature>
<keyword evidence="12" id="KW-1185">Reference proteome</keyword>
<gene>
    <name evidence="9" type="primary">surE</name>
    <name evidence="11" type="ORF">ADH67_00445</name>
</gene>
<evidence type="ECO:0000259" key="10">
    <source>
        <dbReference type="Pfam" id="PF01975"/>
    </source>
</evidence>
<dbReference type="GO" id="GO:0008253">
    <property type="term" value="F:5'-nucleotidase activity"/>
    <property type="evidence" value="ECO:0007669"/>
    <property type="project" value="UniProtKB-UniRule"/>
</dbReference>
<organism evidence="11 12">
    <name type="scientific">Turicimonas muris</name>
    <dbReference type="NCBI Taxonomy" id="1796652"/>
    <lineage>
        <taxon>Bacteria</taxon>
        <taxon>Pseudomonadati</taxon>
        <taxon>Pseudomonadota</taxon>
        <taxon>Betaproteobacteria</taxon>
        <taxon>Burkholderiales</taxon>
        <taxon>Sutterellaceae</taxon>
        <taxon>Turicimonas</taxon>
    </lineage>
</organism>
<dbReference type="InterPro" id="IPR036523">
    <property type="entry name" value="SurE-like_sf"/>
</dbReference>
<dbReference type="EMBL" id="NHMP01000001">
    <property type="protein sequence ID" value="OXE50807.1"/>
    <property type="molecule type" value="Genomic_DNA"/>
</dbReference>
<keyword evidence="8 9" id="KW-0378">Hydrolase</keyword>
<comment type="cofactor">
    <cofactor evidence="9">
        <name>a divalent metal cation</name>
        <dbReference type="ChEBI" id="CHEBI:60240"/>
    </cofactor>
    <text evidence="9">Binds 1 divalent metal cation per subunit.</text>
</comment>
<evidence type="ECO:0000256" key="9">
    <source>
        <dbReference type="HAMAP-Rule" id="MF_00060"/>
    </source>
</evidence>
<evidence type="ECO:0000313" key="11">
    <source>
        <dbReference type="EMBL" id="OXE50807.1"/>
    </source>
</evidence>
<dbReference type="NCBIfam" id="NF001490">
    <property type="entry name" value="PRK00346.1-4"/>
    <property type="match status" value="1"/>
</dbReference>
<feature type="domain" description="Survival protein SurE-like phosphatase/nucleotidase" evidence="10">
    <location>
        <begin position="3"/>
        <end position="182"/>
    </location>
</feature>
<name>A0A227KSJ5_9BURK</name>
<dbReference type="PANTHER" id="PTHR30457">
    <property type="entry name" value="5'-NUCLEOTIDASE SURE"/>
    <property type="match status" value="1"/>
</dbReference>
<evidence type="ECO:0000256" key="1">
    <source>
        <dbReference type="ARBA" id="ARBA00000815"/>
    </source>
</evidence>
<dbReference type="AlphaFoldDB" id="A0A227KSJ5"/>
<dbReference type="GO" id="GO:0004309">
    <property type="term" value="F:exopolyphosphatase activity"/>
    <property type="evidence" value="ECO:0007669"/>
    <property type="project" value="TreeGrafter"/>
</dbReference>
<dbReference type="NCBIfam" id="TIGR00087">
    <property type="entry name" value="surE"/>
    <property type="match status" value="1"/>
</dbReference>
<dbReference type="Pfam" id="PF01975">
    <property type="entry name" value="SurE"/>
    <property type="match status" value="1"/>
</dbReference>
<dbReference type="EC" id="3.1.3.5" evidence="9"/>
<keyword evidence="5 9" id="KW-0963">Cytoplasm</keyword>
<keyword evidence="7 9" id="KW-0547">Nucleotide-binding</keyword>
<dbReference type="GO" id="GO:0046872">
    <property type="term" value="F:metal ion binding"/>
    <property type="evidence" value="ECO:0007669"/>
    <property type="project" value="UniProtKB-UniRule"/>
</dbReference>
<dbReference type="Gene3D" id="3.40.1210.10">
    <property type="entry name" value="Survival protein SurE-like phosphatase/nucleotidase"/>
    <property type="match status" value="1"/>
</dbReference>
<dbReference type="GO" id="GO:0005737">
    <property type="term" value="C:cytoplasm"/>
    <property type="evidence" value="ECO:0007669"/>
    <property type="project" value="UniProtKB-SubCell"/>
</dbReference>
<dbReference type="Proteomes" id="UP000214610">
    <property type="component" value="Unassembled WGS sequence"/>
</dbReference>
<reference evidence="12" key="1">
    <citation type="submission" date="2017-05" db="EMBL/GenBank/DDBJ databases">
        <title>Improved OligoMM genomes.</title>
        <authorList>
            <person name="Garzetti D."/>
        </authorList>
    </citation>
    <scope>NUCLEOTIDE SEQUENCE [LARGE SCALE GENOMIC DNA]</scope>
    <source>
        <strain evidence="12">YL45</strain>
    </source>
</reference>
<comment type="cofactor">
    <cofactor evidence="2">
        <name>Mg(2+)</name>
        <dbReference type="ChEBI" id="CHEBI:18420"/>
    </cofactor>
</comment>
<evidence type="ECO:0000256" key="2">
    <source>
        <dbReference type="ARBA" id="ARBA00001946"/>
    </source>
</evidence>
<comment type="function">
    <text evidence="9">Nucleotidase that shows phosphatase activity on nucleoside 5'-monophosphates.</text>
</comment>
<sequence length="249" mass="27740">MHILISNDDGYLAPGIQELARAMKKFGKVTIVAPERNQSGASNSLTLHLPLRIQQLQENLYFVTGTPSDCVHIAMTGLLPEKPDLVLSGINCGQNMGDDTLYSGTVAAAMEGYLFGCPSFAFSQVKSGWSYLDSAVRVAEIIVGDYIKNPLKSPFLLNVNIPNMYFEELSGVIVTRLGRRHSAQPVVEQINPRGEKIYWMGPAGDAKDNVYGTDFWAVDHGYVSMTPLHMDMTDYFQLEEVRTWWNKNK</sequence>
<comment type="caution">
    <text evidence="11">The sequence shown here is derived from an EMBL/GenBank/DDBJ whole genome shotgun (WGS) entry which is preliminary data.</text>
</comment>
<dbReference type="NCBIfam" id="NF001489">
    <property type="entry name" value="PRK00346.1-3"/>
    <property type="match status" value="1"/>
</dbReference>
<dbReference type="InterPro" id="IPR002828">
    <property type="entry name" value="SurE-like_Pase/nucleotidase"/>
</dbReference>
<evidence type="ECO:0000256" key="7">
    <source>
        <dbReference type="ARBA" id="ARBA00022741"/>
    </source>
</evidence>
<dbReference type="FunFam" id="3.40.1210.10:FF:000001">
    <property type="entry name" value="5'/3'-nucleotidase SurE"/>
    <property type="match status" value="1"/>
</dbReference>
<dbReference type="HAMAP" id="MF_00060">
    <property type="entry name" value="SurE"/>
    <property type="match status" value="1"/>
</dbReference>
<evidence type="ECO:0000313" key="12">
    <source>
        <dbReference type="Proteomes" id="UP000214610"/>
    </source>
</evidence>
<comment type="subcellular location">
    <subcellularLocation>
        <location evidence="3 9">Cytoplasm</location>
    </subcellularLocation>
</comment>
<dbReference type="PANTHER" id="PTHR30457:SF12">
    <property type="entry name" value="5'_3'-NUCLEOTIDASE SURE"/>
    <property type="match status" value="1"/>
</dbReference>
<feature type="binding site" evidence="9">
    <location>
        <position position="91"/>
    </location>
    <ligand>
        <name>a divalent metal cation</name>
        <dbReference type="ChEBI" id="CHEBI:60240"/>
    </ligand>
</feature>
<comment type="catalytic activity">
    <reaction evidence="1 9">
        <text>a ribonucleoside 5'-phosphate + H2O = a ribonucleoside + phosphate</text>
        <dbReference type="Rhea" id="RHEA:12484"/>
        <dbReference type="ChEBI" id="CHEBI:15377"/>
        <dbReference type="ChEBI" id="CHEBI:18254"/>
        <dbReference type="ChEBI" id="CHEBI:43474"/>
        <dbReference type="ChEBI" id="CHEBI:58043"/>
        <dbReference type="EC" id="3.1.3.5"/>
    </reaction>
</comment>
<keyword evidence="6 9" id="KW-0479">Metal-binding</keyword>
<dbReference type="GeneID" id="78362991"/>
<dbReference type="InterPro" id="IPR030048">
    <property type="entry name" value="SurE"/>
</dbReference>
<evidence type="ECO:0000256" key="5">
    <source>
        <dbReference type="ARBA" id="ARBA00022490"/>
    </source>
</evidence>
<dbReference type="SUPFAM" id="SSF64167">
    <property type="entry name" value="SurE-like"/>
    <property type="match status" value="1"/>
</dbReference>
<feature type="binding site" evidence="9">
    <location>
        <position position="8"/>
    </location>
    <ligand>
        <name>a divalent metal cation</name>
        <dbReference type="ChEBI" id="CHEBI:60240"/>
    </ligand>
</feature>
<comment type="similarity">
    <text evidence="4 9">Belongs to the SurE nucleotidase family.</text>
</comment>
<dbReference type="GO" id="GO:0000166">
    <property type="term" value="F:nucleotide binding"/>
    <property type="evidence" value="ECO:0007669"/>
    <property type="project" value="UniProtKB-KW"/>
</dbReference>
<evidence type="ECO:0000256" key="6">
    <source>
        <dbReference type="ARBA" id="ARBA00022723"/>
    </source>
</evidence>
<accession>A0A227KSJ5</accession>
<evidence type="ECO:0000256" key="4">
    <source>
        <dbReference type="ARBA" id="ARBA00011062"/>
    </source>
</evidence>
<evidence type="ECO:0000256" key="8">
    <source>
        <dbReference type="ARBA" id="ARBA00022801"/>
    </source>
</evidence>
<protein>
    <recommendedName>
        <fullName evidence="9">5'-nucleotidase SurE</fullName>
        <ecNumber evidence="9">3.1.3.5</ecNumber>
    </recommendedName>
    <alternativeName>
        <fullName evidence="9">Nucleoside 5'-monophosphate phosphohydrolase</fullName>
    </alternativeName>
</protein>